<keyword evidence="10" id="KW-0472">Membrane</keyword>
<dbReference type="SMART" id="SM00091">
    <property type="entry name" value="PAS"/>
    <property type="match status" value="1"/>
</dbReference>
<gene>
    <name evidence="14" type="ORF">EFBL_1726</name>
</gene>
<evidence type="ECO:0000313" key="14">
    <source>
        <dbReference type="EMBL" id="GAX90100.1"/>
    </source>
</evidence>
<dbReference type="Pfam" id="PF00512">
    <property type="entry name" value="HisKA"/>
    <property type="match status" value="1"/>
</dbReference>
<evidence type="ECO:0000256" key="5">
    <source>
        <dbReference type="ARBA" id="ARBA00022741"/>
    </source>
</evidence>
<keyword evidence="10" id="KW-0812">Transmembrane</keyword>
<keyword evidence="5" id="KW-0547">Nucleotide-binding</keyword>
<dbReference type="PANTHER" id="PTHR43065:SF34">
    <property type="entry name" value="SPORULATION KINASE A"/>
    <property type="match status" value="1"/>
</dbReference>
<feature type="domain" description="PAS" evidence="12">
    <location>
        <begin position="49"/>
        <end position="119"/>
    </location>
</feature>
<dbReference type="InterPro" id="IPR003594">
    <property type="entry name" value="HATPase_dom"/>
</dbReference>
<evidence type="ECO:0000256" key="1">
    <source>
        <dbReference type="ARBA" id="ARBA00000085"/>
    </source>
</evidence>
<comment type="caution">
    <text evidence="14">The sequence shown here is derived from an EMBL/GenBank/DDBJ whole genome shotgun (WGS) entry which is preliminary data.</text>
</comment>
<keyword evidence="3" id="KW-0597">Phosphoprotein</keyword>
<dbReference type="GO" id="GO:0030435">
    <property type="term" value="P:sporulation resulting in formation of a cellular spore"/>
    <property type="evidence" value="ECO:0007669"/>
    <property type="project" value="UniProtKB-KW"/>
</dbReference>
<dbReference type="AlphaFoldDB" id="A0A292YNQ6"/>
<organism evidence="14 15">
    <name type="scientific">Effusibacillus lacus</name>
    <dbReference type="NCBI Taxonomy" id="1348429"/>
    <lineage>
        <taxon>Bacteria</taxon>
        <taxon>Bacillati</taxon>
        <taxon>Bacillota</taxon>
        <taxon>Bacilli</taxon>
        <taxon>Bacillales</taxon>
        <taxon>Alicyclobacillaceae</taxon>
        <taxon>Effusibacillus</taxon>
    </lineage>
</organism>
<feature type="domain" description="Histidine kinase" evidence="11">
    <location>
        <begin position="186"/>
        <end position="392"/>
    </location>
</feature>
<dbReference type="GO" id="GO:0006355">
    <property type="term" value="P:regulation of DNA-templated transcription"/>
    <property type="evidence" value="ECO:0007669"/>
    <property type="project" value="InterPro"/>
</dbReference>
<keyword evidence="8" id="KW-0749">Sporulation</keyword>
<proteinExistence type="predicted"/>
<keyword evidence="7" id="KW-0067">ATP-binding</keyword>
<dbReference type="InterPro" id="IPR036890">
    <property type="entry name" value="HATPase_C_sf"/>
</dbReference>
<dbReference type="InterPro" id="IPR013767">
    <property type="entry name" value="PAS_fold"/>
</dbReference>
<evidence type="ECO:0000259" key="11">
    <source>
        <dbReference type="PROSITE" id="PS50109"/>
    </source>
</evidence>
<sequence>MINDWVGLLSLPVPLLLFIYTLQIYRNIEEKLKQEQELSGMRSKALRDSELKYRSLVEHALIGVYIVEKKGILNYVNPRFAQIFGTSQEELIGTSIWNLVHPEDLNLVTTSLQKRLAGEVKSQRYSFRGITRDNKIIDVEVHGTIICLNGESAIIGTLIDITDRKQAEELFRKSDKLNVIGQLAAGVAHEIRNPLTSLRGFVQLLKETGSEGNNEYFKIMLSELDRINLIVSELLTLAKPQALNFLPKDISKLLHIVIRLLNVQANMQNVQIVTEFDPGVLLVKCDENQLKQVFINLIKNAIESIPHDGSVTVAVHRVAPQNVMVRVTDTGCGIPEGLIPNLGDPFFTTKEKGTGLGLMVSYRIIEDHGGTIKIHSEVGKGTVVDVILPLEQPEGGKSTKI</sequence>
<dbReference type="CDD" id="cd00082">
    <property type="entry name" value="HisKA"/>
    <property type="match status" value="1"/>
</dbReference>
<dbReference type="CDD" id="cd00130">
    <property type="entry name" value="PAS"/>
    <property type="match status" value="1"/>
</dbReference>
<dbReference type="InterPro" id="IPR000014">
    <property type="entry name" value="PAS"/>
</dbReference>
<evidence type="ECO:0000313" key="15">
    <source>
        <dbReference type="Proteomes" id="UP000217785"/>
    </source>
</evidence>
<dbReference type="Pfam" id="PF00989">
    <property type="entry name" value="PAS"/>
    <property type="match status" value="1"/>
</dbReference>
<evidence type="ECO:0000259" key="13">
    <source>
        <dbReference type="PROSITE" id="PS50113"/>
    </source>
</evidence>
<dbReference type="InterPro" id="IPR004358">
    <property type="entry name" value="Sig_transdc_His_kin-like_C"/>
</dbReference>
<keyword evidence="6" id="KW-0418">Kinase</keyword>
<dbReference type="SUPFAM" id="SSF47384">
    <property type="entry name" value="Homodimeric domain of signal transducing histidine kinase"/>
    <property type="match status" value="1"/>
</dbReference>
<dbReference type="Gene3D" id="3.30.565.10">
    <property type="entry name" value="Histidine kinase-like ATPase, C-terminal domain"/>
    <property type="match status" value="1"/>
</dbReference>
<dbReference type="FunFam" id="1.10.287.130:FF:000040">
    <property type="entry name" value="PAS domain-containing sensor histidine kinase"/>
    <property type="match status" value="1"/>
</dbReference>
<evidence type="ECO:0000256" key="4">
    <source>
        <dbReference type="ARBA" id="ARBA00022679"/>
    </source>
</evidence>
<dbReference type="InterPro" id="IPR003661">
    <property type="entry name" value="HisK_dim/P_dom"/>
</dbReference>
<feature type="domain" description="PAC" evidence="13">
    <location>
        <begin position="123"/>
        <end position="173"/>
    </location>
</feature>
<dbReference type="PROSITE" id="PS50112">
    <property type="entry name" value="PAS"/>
    <property type="match status" value="1"/>
</dbReference>
<keyword evidence="4" id="KW-0808">Transferase</keyword>
<evidence type="ECO:0000256" key="6">
    <source>
        <dbReference type="ARBA" id="ARBA00022777"/>
    </source>
</evidence>
<dbReference type="EC" id="2.7.13.3" evidence="2"/>
<evidence type="ECO:0000256" key="10">
    <source>
        <dbReference type="SAM" id="Phobius"/>
    </source>
</evidence>
<name>A0A292YNQ6_9BACL</name>
<protein>
    <recommendedName>
        <fullName evidence="2">histidine kinase</fullName>
        <ecNumber evidence="2">2.7.13.3</ecNumber>
    </recommendedName>
</protein>
<dbReference type="GO" id="GO:0000155">
    <property type="term" value="F:phosphorelay sensor kinase activity"/>
    <property type="evidence" value="ECO:0007669"/>
    <property type="project" value="InterPro"/>
</dbReference>
<keyword evidence="15" id="KW-1185">Reference proteome</keyword>
<evidence type="ECO:0000256" key="8">
    <source>
        <dbReference type="ARBA" id="ARBA00022969"/>
    </source>
</evidence>
<dbReference type="PROSITE" id="PS50113">
    <property type="entry name" value="PAC"/>
    <property type="match status" value="1"/>
</dbReference>
<keyword evidence="9" id="KW-0902">Two-component regulatory system</keyword>
<dbReference type="InterPro" id="IPR036097">
    <property type="entry name" value="HisK_dim/P_sf"/>
</dbReference>
<dbReference type="Gene3D" id="1.10.287.130">
    <property type="match status" value="1"/>
</dbReference>
<comment type="catalytic activity">
    <reaction evidence="1">
        <text>ATP + protein L-histidine = ADP + protein N-phospho-L-histidine.</text>
        <dbReference type="EC" id="2.7.13.3"/>
    </reaction>
</comment>
<feature type="transmembrane region" description="Helical" evidence="10">
    <location>
        <begin position="6"/>
        <end position="25"/>
    </location>
</feature>
<dbReference type="NCBIfam" id="TIGR00229">
    <property type="entry name" value="sensory_box"/>
    <property type="match status" value="1"/>
</dbReference>
<dbReference type="SMART" id="SM00388">
    <property type="entry name" value="HisKA"/>
    <property type="match status" value="1"/>
</dbReference>
<evidence type="ECO:0000256" key="7">
    <source>
        <dbReference type="ARBA" id="ARBA00022840"/>
    </source>
</evidence>
<dbReference type="Proteomes" id="UP000217785">
    <property type="component" value="Unassembled WGS sequence"/>
</dbReference>
<dbReference type="EMBL" id="BDUF01000049">
    <property type="protein sequence ID" value="GAX90100.1"/>
    <property type="molecule type" value="Genomic_DNA"/>
</dbReference>
<dbReference type="SUPFAM" id="SSF55874">
    <property type="entry name" value="ATPase domain of HSP90 chaperone/DNA topoisomerase II/histidine kinase"/>
    <property type="match status" value="1"/>
</dbReference>
<dbReference type="PRINTS" id="PR00344">
    <property type="entry name" value="BCTRLSENSOR"/>
</dbReference>
<dbReference type="Pfam" id="PF02518">
    <property type="entry name" value="HATPase_c"/>
    <property type="match status" value="1"/>
</dbReference>
<accession>A0A292YNQ6</accession>
<evidence type="ECO:0000256" key="3">
    <source>
        <dbReference type="ARBA" id="ARBA00022553"/>
    </source>
</evidence>
<dbReference type="GO" id="GO:0005524">
    <property type="term" value="F:ATP binding"/>
    <property type="evidence" value="ECO:0007669"/>
    <property type="project" value="UniProtKB-KW"/>
</dbReference>
<evidence type="ECO:0000256" key="9">
    <source>
        <dbReference type="ARBA" id="ARBA00023012"/>
    </source>
</evidence>
<keyword evidence="10" id="KW-1133">Transmembrane helix</keyword>
<dbReference type="PANTHER" id="PTHR43065">
    <property type="entry name" value="SENSOR HISTIDINE KINASE"/>
    <property type="match status" value="1"/>
</dbReference>
<dbReference type="SUPFAM" id="SSF55785">
    <property type="entry name" value="PYP-like sensor domain (PAS domain)"/>
    <property type="match status" value="1"/>
</dbReference>
<dbReference type="InterPro" id="IPR035965">
    <property type="entry name" value="PAS-like_dom_sf"/>
</dbReference>
<dbReference type="InterPro" id="IPR005467">
    <property type="entry name" value="His_kinase_dom"/>
</dbReference>
<dbReference type="InterPro" id="IPR000700">
    <property type="entry name" value="PAS-assoc_C"/>
</dbReference>
<evidence type="ECO:0000259" key="12">
    <source>
        <dbReference type="PROSITE" id="PS50112"/>
    </source>
</evidence>
<dbReference type="SMART" id="SM00387">
    <property type="entry name" value="HATPase_c"/>
    <property type="match status" value="1"/>
</dbReference>
<evidence type="ECO:0000256" key="2">
    <source>
        <dbReference type="ARBA" id="ARBA00012438"/>
    </source>
</evidence>
<dbReference type="Gene3D" id="3.30.450.20">
    <property type="entry name" value="PAS domain"/>
    <property type="match status" value="1"/>
</dbReference>
<dbReference type="PROSITE" id="PS50109">
    <property type="entry name" value="HIS_KIN"/>
    <property type="match status" value="1"/>
</dbReference>
<reference evidence="15" key="1">
    <citation type="submission" date="2017-07" db="EMBL/GenBank/DDBJ databases">
        <title>Draft genome sequence of Effusibacillus lacus strain skLN1.</title>
        <authorList>
            <person name="Watanabe M."/>
            <person name="Kojima H."/>
            <person name="Fukui M."/>
        </authorList>
    </citation>
    <scope>NUCLEOTIDE SEQUENCE [LARGE SCALE GENOMIC DNA]</scope>
    <source>
        <strain evidence="15">skLN1</strain>
    </source>
</reference>